<name>A0ABR4ENF9_9PEZI</name>
<evidence type="ECO:0000313" key="2">
    <source>
        <dbReference type="Proteomes" id="UP001600888"/>
    </source>
</evidence>
<reference evidence="1 2" key="1">
    <citation type="submission" date="2024-03" db="EMBL/GenBank/DDBJ databases">
        <title>A high-quality draft genome sequence of Diaporthe vaccinii, a causative agent of upright dieback and viscid rot disease in cranberry plants.</title>
        <authorList>
            <person name="Sarrasin M."/>
            <person name="Lang B.F."/>
            <person name="Burger G."/>
        </authorList>
    </citation>
    <scope>NUCLEOTIDE SEQUENCE [LARGE SCALE GENOMIC DNA]</scope>
    <source>
        <strain evidence="1 2">IS7</strain>
    </source>
</reference>
<protein>
    <submittedName>
        <fullName evidence="1">Uncharacterized protein</fullName>
    </submittedName>
</protein>
<keyword evidence="2" id="KW-1185">Reference proteome</keyword>
<sequence length="161" mass="17261">MQPTTVFELLSSGESTSQTTVLYRSVNVTSTLPAYFLHVSSQSLISTYIPPAVFSELAASVASAAWVASVTGDATQSCLCSSRGHVSTAVVLLRYSLDIRGTNECVGGEFKRVEGHALDGERVGSYLNTGNNVYGYVPCLAAFLRPPHKPDSLNLLIFFSF</sequence>
<organism evidence="1 2">
    <name type="scientific">Diaporthe vaccinii</name>
    <dbReference type="NCBI Taxonomy" id="105482"/>
    <lineage>
        <taxon>Eukaryota</taxon>
        <taxon>Fungi</taxon>
        <taxon>Dikarya</taxon>
        <taxon>Ascomycota</taxon>
        <taxon>Pezizomycotina</taxon>
        <taxon>Sordariomycetes</taxon>
        <taxon>Sordariomycetidae</taxon>
        <taxon>Diaporthales</taxon>
        <taxon>Diaporthaceae</taxon>
        <taxon>Diaporthe</taxon>
        <taxon>Diaporthe eres species complex</taxon>
    </lineage>
</organism>
<proteinExistence type="predicted"/>
<comment type="caution">
    <text evidence="1">The sequence shown here is derived from an EMBL/GenBank/DDBJ whole genome shotgun (WGS) entry which is preliminary data.</text>
</comment>
<dbReference type="Proteomes" id="UP001600888">
    <property type="component" value="Unassembled WGS sequence"/>
</dbReference>
<gene>
    <name evidence="1" type="ORF">FJTKL_09209</name>
</gene>
<accession>A0ABR4ENF9</accession>
<dbReference type="EMBL" id="JBAWTH010000039">
    <property type="protein sequence ID" value="KAL2283965.1"/>
    <property type="molecule type" value="Genomic_DNA"/>
</dbReference>
<evidence type="ECO:0000313" key="1">
    <source>
        <dbReference type="EMBL" id="KAL2283965.1"/>
    </source>
</evidence>